<sequence length="265" mass="29711">MKRLLVAYAVCFCLWTLLPSNVPADEVEIAGVAFELHSPAFEGTETTQEQQDHLKAMIGGLSLRQFTRESQVAPVRIDLAYLKDADGNRVGHSVHVLFVVHCSLAQFSDDDFSKRWTGDSSARSDDSFSQPVGDAELEAKGIRRQSGEQYRRVNLTLLDQIQIEAVLKITHQESVTQNRIDLVLDERFKSTWHSTADSSRSGEYSGFRGWLTATELAGQDAVIVEARFLMREPEPWFSGSNFVRSKLPLALQKAARDLRRKLNGA</sequence>
<name>A0ABT7PQA6_9BACT</name>
<accession>A0ABT7PQA6</accession>
<evidence type="ECO:0000313" key="3">
    <source>
        <dbReference type="Proteomes" id="UP001239462"/>
    </source>
</evidence>
<keyword evidence="1" id="KW-0732">Signal</keyword>
<feature type="signal peptide" evidence="1">
    <location>
        <begin position="1"/>
        <end position="24"/>
    </location>
</feature>
<evidence type="ECO:0008006" key="4">
    <source>
        <dbReference type="Google" id="ProtNLM"/>
    </source>
</evidence>
<reference evidence="2 3" key="1">
    <citation type="submission" date="2023-06" db="EMBL/GenBank/DDBJ databases">
        <title>Roseiconus lacunae JC819 isolated from Gulf of Mannar region, Tamil Nadu.</title>
        <authorList>
            <person name="Pk S."/>
            <person name="Ch S."/>
            <person name="Ch V.R."/>
        </authorList>
    </citation>
    <scope>NUCLEOTIDE SEQUENCE [LARGE SCALE GENOMIC DNA]</scope>
    <source>
        <strain evidence="2 3">JC819</strain>
    </source>
</reference>
<proteinExistence type="predicted"/>
<protein>
    <recommendedName>
        <fullName evidence="4">Ribosome association toxin RatA</fullName>
    </recommendedName>
</protein>
<dbReference type="Proteomes" id="UP001239462">
    <property type="component" value="Unassembled WGS sequence"/>
</dbReference>
<dbReference type="RefSeq" id="WP_289166571.1">
    <property type="nucleotide sequence ID" value="NZ_JASZZN010000024.1"/>
</dbReference>
<dbReference type="EMBL" id="JASZZN010000024">
    <property type="protein sequence ID" value="MDM4018677.1"/>
    <property type="molecule type" value="Genomic_DNA"/>
</dbReference>
<comment type="caution">
    <text evidence="2">The sequence shown here is derived from an EMBL/GenBank/DDBJ whole genome shotgun (WGS) entry which is preliminary data.</text>
</comment>
<organism evidence="2 3">
    <name type="scientific">Roseiconus lacunae</name>
    <dbReference type="NCBI Taxonomy" id="2605694"/>
    <lineage>
        <taxon>Bacteria</taxon>
        <taxon>Pseudomonadati</taxon>
        <taxon>Planctomycetota</taxon>
        <taxon>Planctomycetia</taxon>
        <taxon>Pirellulales</taxon>
        <taxon>Pirellulaceae</taxon>
        <taxon>Roseiconus</taxon>
    </lineage>
</organism>
<evidence type="ECO:0000256" key="1">
    <source>
        <dbReference type="SAM" id="SignalP"/>
    </source>
</evidence>
<feature type="chain" id="PRO_5045526792" description="Ribosome association toxin RatA" evidence="1">
    <location>
        <begin position="25"/>
        <end position="265"/>
    </location>
</feature>
<evidence type="ECO:0000313" key="2">
    <source>
        <dbReference type="EMBL" id="MDM4018677.1"/>
    </source>
</evidence>
<keyword evidence="3" id="KW-1185">Reference proteome</keyword>
<gene>
    <name evidence="2" type="ORF">QTN89_24705</name>
</gene>